<feature type="region of interest" description="Disordered" evidence="1">
    <location>
        <begin position="74"/>
        <end position="93"/>
    </location>
</feature>
<gene>
    <name evidence="2" type="ORF">SKAU_G00195370</name>
</gene>
<evidence type="ECO:0000313" key="3">
    <source>
        <dbReference type="Proteomes" id="UP001152622"/>
    </source>
</evidence>
<dbReference type="Proteomes" id="UP001152622">
    <property type="component" value="Chromosome 6"/>
</dbReference>
<protein>
    <submittedName>
        <fullName evidence="2">Uncharacterized protein</fullName>
    </submittedName>
</protein>
<feature type="compositionally biased region" description="Basic residues" evidence="1">
    <location>
        <begin position="84"/>
        <end position="93"/>
    </location>
</feature>
<name>A0A9Q1FEU2_SYNKA</name>
<comment type="caution">
    <text evidence="2">The sequence shown here is derived from an EMBL/GenBank/DDBJ whole genome shotgun (WGS) entry which is preliminary data.</text>
</comment>
<evidence type="ECO:0000313" key="2">
    <source>
        <dbReference type="EMBL" id="KAJ8356743.1"/>
    </source>
</evidence>
<dbReference type="EMBL" id="JAINUF010000006">
    <property type="protein sequence ID" value="KAJ8356743.1"/>
    <property type="molecule type" value="Genomic_DNA"/>
</dbReference>
<reference evidence="2" key="1">
    <citation type="journal article" date="2023" name="Science">
        <title>Genome structures resolve the early diversification of teleost fishes.</title>
        <authorList>
            <person name="Parey E."/>
            <person name="Louis A."/>
            <person name="Montfort J."/>
            <person name="Bouchez O."/>
            <person name="Roques C."/>
            <person name="Iampietro C."/>
            <person name="Lluch J."/>
            <person name="Castinel A."/>
            <person name="Donnadieu C."/>
            <person name="Desvignes T."/>
            <person name="Floi Bucao C."/>
            <person name="Jouanno E."/>
            <person name="Wen M."/>
            <person name="Mejri S."/>
            <person name="Dirks R."/>
            <person name="Jansen H."/>
            <person name="Henkel C."/>
            <person name="Chen W.J."/>
            <person name="Zahm M."/>
            <person name="Cabau C."/>
            <person name="Klopp C."/>
            <person name="Thompson A.W."/>
            <person name="Robinson-Rechavi M."/>
            <person name="Braasch I."/>
            <person name="Lecointre G."/>
            <person name="Bobe J."/>
            <person name="Postlethwait J.H."/>
            <person name="Berthelot C."/>
            <person name="Roest Crollius H."/>
            <person name="Guiguen Y."/>
        </authorList>
    </citation>
    <scope>NUCLEOTIDE SEQUENCE</scope>
    <source>
        <strain evidence="2">WJC10195</strain>
    </source>
</reference>
<dbReference type="AlphaFoldDB" id="A0A9Q1FEU2"/>
<organism evidence="2 3">
    <name type="scientific">Synaphobranchus kaupii</name>
    <name type="common">Kaup's arrowtooth eel</name>
    <dbReference type="NCBI Taxonomy" id="118154"/>
    <lineage>
        <taxon>Eukaryota</taxon>
        <taxon>Metazoa</taxon>
        <taxon>Chordata</taxon>
        <taxon>Craniata</taxon>
        <taxon>Vertebrata</taxon>
        <taxon>Euteleostomi</taxon>
        <taxon>Actinopterygii</taxon>
        <taxon>Neopterygii</taxon>
        <taxon>Teleostei</taxon>
        <taxon>Anguilliformes</taxon>
        <taxon>Synaphobranchidae</taxon>
        <taxon>Synaphobranchus</taxon>
    </lineage>
</organism>
<sequence length="93" mass="9991">MAVFAATCSRPSEGHRCGEARTGDLAFHRTSAKGPPPHAALYSLLKGDSRETASPSRSLPLIRSGREVLAWAQGGEKNDLPVRPMRRKAGQLP</sequence>
<keyword evidence="3" id="KW-1185">Reference proteome</keyword>
<evidence type="ECO:0000256" key="1">
    <source>
        <dbReference type="SAM" id="MobiDB-lite"/>
    </source>
</evidence>
<proteinExistence type="predicted"/>
<accession>A0A9Q1FEU2</accession>